<dbReference type="PANTHER" id="PTHR14017:SF1">
    <property type="entry name" value="LD02225P"/>
    <property type="match status" value="1"/>
</dbReference>
<protein>
    <recommendedName>
        <fullName evidence="12">[histone H3]-trimethyl-L-lysine(27) demethylase</fullName>
        <ecNumber evidence="12">1.14.11.68</ecNumber>
    </recommendedName>
</protein>
<dbReference type="Gene3D" id="2.60.120.650">
    <property type="entry name" value="Cupin"/>
    <property type="match status" value="1"/>
</dbReference>
<comment type="caution">
    <text evidence="17">The sequence shown here is derived from an EMBL/GenBank/DDBJ whole genome shotgun (WGS) entry which is preliminary data.</text>
</comment>
<evidence type="ECO:0000256" key="4">
    <source>
        <dbReference type="ARBA" id="ARBA00022723"/>
    </source>
</evidence>
<dbReference type="InterPro" id="IPR051630">
    <property type="entry name" value="Corepressor-Demethylase"/>
</dbReference>
<keyword evidence="4" id="KW-0479">Metal-binding</keyword>
<name>A0A443SKN1_9ACAR</name>
<organism evidence="17 18">
    <name type="scientific">Leptotrombidium deliense</name>
    <dbReference type="NCBI Taxonomy" id="299467"/>
    <lineage>
        <taxon>Eukaryota</taxon>
        <taxon>Metazoa</taxon>
        <taxon>Ecdysozoa</taxon>
        <taxon>Arthropoda</taxon>
        <taxon>Chelicerata</taxon>
        <taxon>Arachnida</taxon>
        <taxon>Acari</taxon>
        <taxon>Acariformes</taxon>
        <taxon>Trombidiformes</taxon>
        <taxon>Prostigmata</taxon>
        <taxon>Anystina</taxon>
        <taxon>Parasitengona</taxon>
        <taxon>Trombiculoidea</taxon>
        <taxon>Trombiculidae</taxon>
        <taxon>Leptotrombidium</taxon>
    </lineage>
</organism>
<evidence type="ECO:0000256" key="10">
    <source>
        <dbReference type="ARBA" id="ARBA00023242"/>
    </source>
</evidence>
<keyword evidence="17" id="KW-0808">Transferase</keyword>
<sequence length="1079" mass="122248">MNEEYWKDVSFLYGLGLVYFHFNAYRWAIKAFRQLLYVNSVFYRSNEVHLRLGLIFKVYADYSPALKVSTKSEFLNETDWSSQHFKLALSNRNPSSLTPSEIEFHIAHLYEVQGKYKLAKETYENLLNEKDLKSDLRAHIQRQLGWMYHLVDSLGEKHQRQSFALNCLKSSIEADSNSGQSLYFLGRCYASLGKVHDAFISYRNSVDKAEANADTWCSIGVLYQQQNQPMDALQAYICSVQLDKSHTAAWTNLGILYESGNQPHDALKCYLNAARGRGSVSSSLSERIKFLQSQLANSPPNPNHSSKLPCIEDAWNVPISQEMASRQSSMQRLTASGEECHSSLHKRQKLDSAGRPTSETTYVQNSTVYLNHQQLQLMNYLQQNQNSLHANQKTMLHQLQNQYRLQMQQQMQSNLKQQQSQSPSEMQSEDITKTNSKCSPYSETSSNTQSIPDCNAAVSVHNKADAVCESGAPSPNFSDEELKLLLSSKQTTTCIAEGLIAEFGSLNQKGKEVDSSQPNTAIINSALVSMSDKDAKEAIRNDSSIHSALDKSSSVSCSSPSSSSHPHLSVEMSALRVIDACRGLGSTGRIDTNILYDDCKPPAPSDPPYPPLPKDKLLPQTPSVFLENKRDAFSVQLQEFCLAHPIAVVRGLASVLKLDLGLFSTKTLVEANPEHLIEVRTQLLQPSDENWDPEKRNMVWRCESHRSHTSIARYAHYQASSFQESLREEQDKAMGIYRDSDSDSNSSAASKIRRSKRCGLFKTVKFGTNVDLSDEKKWKPQLQELMKLPSFARVVSAGNMLSHVGHVILGMNTVQLYMKVPGCRTPGHQENNNFCSVNINIGPGDCEWFGVPEEYWGVIHSLCQKNNISYLHGSWWPILEDLFAENVPVYRFLQRPGDMVWVNAGTVHWVQAVGWCNNIAWNVGPLTARQYQLAIERYEWNKLENFKSIVPILHLTWNLARNIKVSDEHLYKKLKGCLLRSLKCCQMTVDYVKSVGREIRWHGRGKDEAAHYCVVCELEVFNILFVKELEKKHVVHCLNCARKLGENLEDFVVLEEYAKDELMDIYDSFTLHSVNNVYN</sequence>
<keyword evidence="17" id="KW-0489">Methyltransferase</keyword>
<feature type="compositionally biased region" description="Polar residues" evidence="15">
    <location>
        <begin position="433"/>
        <end position="451"/>
    </location>
</feature>
<dbReference type="PANTHER" id="PTHR14017">
    <property type="entry name" value="LYSINE-SPECIFIC DEMETHYLASE"/>
    <property type="match status" value="1"/>
</dbReference>
<evidence type="ECO:0000256" key="11">
    <source>
        <dbReference type="ARBA" id="ARBA00034483"/>
    </source>
</evidence>
<feature type="compositionally biased region" description="Low complexity" evidence="15">
    <location>
        <begin position="407"/>
        <end position="426"/>
    </location>
</feature>
<reference evidence="17 18" key="1">
    <citation type="journal article" date="2018" name="Gigascience">
        <title>Genomes of trombidid mites reveal novel predicted allergens and laterally-transferred genes associated with secondary metabolism.</title>
        <authorList>
            <person name="Dong X."/>
            <person name="Chaisiri K."/>
            <person name="Xia D."/>
            <person name="Armstrong S.D."/>
            <person name="Fang Y."/>
            <person name="Donnelly M.J."/>
            <person name="Kadowaki T."/>
            <person name="McGarry J.W."/>
            <person name="Darby A.C."/>
            <person name="Makepeace B.L."/>
        </authorList>
    </citation>
    <scope>NUCLEOTIDE SEQUENCE [LARGE SCALE GENOMIC DNA]</scope>
    <source>
        <strain evidence="17">UoL-UT</strain>
    </source>
</reference>
<dbReference type="FunFam" id="1.20.58.1370:FF:000001">
    <property type="entry name" value="lysine-specific demethylase 6A isoform X2"/>
    <property type="match status" value="1"/>
</dbReference>
<feature type="region of interest" description="Disordered" evidence="15">
    <location>
        <begin position="407"/>
        <end position="451"/>
    </location>
</feature>
<dbReference type="InterPro" id="IPR048562">
    <property type="entry name" value="KDM6A_B-like_C-hel"/>
</dbReference>
<dbReference type="Pfam" id="PF21322">
    <property type="entry name" value="KDM6_C-hel"/>
    <property type="match status" value="1"/>
</dbReference>
<evidence type="ECO:0000256" key="5">
    <source>
        <dbReference type="ARBA" id="ARBA00022833"/>
    </source>
</evidence>
<dbReference type="GO" id="GO:0000978">
    <property type="term" value="F:RNA polymerase II cis-regulatory region sequence-specific DNA binding"/>
    <property type="evidence" value="ECO:0007669"/>
    <property type="project" value="TreeGrafter"/>
</dbReference>
<keyword evidence="9" id="KW-0408">Iron</keyword>
<keyword evidence="14" id="KW-0802">TPR repeat</keyword>
<dbReference type="GO" id="GO:0044666">
    <property type="term" value="C:MLL3/4 complex"/>
    <property type="evidence" value="ECO:0007669"/>
    <property type="project" value="TreeGrafter"/>
</dbReference>
<evidence type="ECO:0000256" key="7">
    <source>
        <dbReference type="ARBA" id="ARBA00022964"/>
    </source>
</evidence>
<keyword evidence="3" id="KW-0597">Phosphoprotein</keyword>
<keyword evidence="5" id="KW-0862">Zinc</keyword>
<evidence type="ECO:0000256" key="15">
    <source>
        <dbReference type="SAM" id="MobiDB-lite"/>
    </source>
</evidence>
<dbReference type="Pfam" id="PF02373">
    <property type="entry name" value="JmjC"/>
    <property type="match status" value="1"/>
</dbReference>
<dbReference type="OrthoDB" id="418911at2759"/>
<dbReference type="VEuPathDB" id="VectorBase:LDEU003995"/>
<evidence type="ECO:0000256" key="2">
    <source>
        <dbReference type="ARBA" id="ARBA00004123"/>
    </source>
</evidence>
<feature type="domain" description="JmjC" evidence="16">
    <location>
        <begin position="777"/>
        <end position="940"/>
    </location>
</feature>
<dbReference type="FunFam" id="2.10.110.20:FF:000001">
    <property type="entry name" value="lysine-specific demethylase 6A isoform X2"/>
    <property type="match status" value="1"/>
</dbReference>
<evidence type="ECO:0000256" key="6">
    <source>
        <dbReference type="ARBA" id="ARBA00022853"/>
    </source>
</evidence>
<dbReference type="GO" id="GO:0032259">
    <property type="term" value="P:methylation"/>
    <property type="evidence" value="ECO:0007669"/>
    <property type="project" value="UniProtKB-KW"/>
</dbReference>
<accession>A0A443SKN1</accession>
<keyword evidence="18" id="KW-1185">Reference proteome</keyword>
<dbReference type="SMART" id="SM00558">
    <property type="entry name" value="JmjC"/>
    <property type="match status" value="1"/>
</dbReference>
<dbReference type="Gene3D" id="2.10.110.20">
    <property type="match status" value="1"/>
</dbReference>
<dbReference type="STRING" id="299467.A0A443SKN1"/>
<dbReference type="InterPro" id="IPR003347">
    <property type="entry name" value="JmjC_dom"/>
</dbReference>
<dbReference type="Proteomes" id="UP000288716">
    <property type="component" value="Unassembled WGS sequence"/>
</dbReference>
<evidence type="ECO:0000256" key="13">
    <source>
        <dbReference type="ARBA" id="ARBA00048695"/>
    </source>
</evidence>
<dbReference type="GO" id="GO:0046872">
    <property type="term" value="F:metal ion binding"/>
    <property type="evidence" value="ECO:0007669"/>
    <property type="project" value="UniProtKB-KW"/>
</dbReference>
<keyword evidence="6" id="KW-0156">Chromatin regulator</keyword>
<evidence type="ECO:0000259" key="16">
    <source>
        <dbReference type="PROSITE" id="PS51184"/>
    </source>
</evidence>
<evidence type="ECO:0000313" key="18">
    <source>
        <dbReference type="Proteomes" id="UP000288716"/>
    </source>
</evidence>
<comment type="catalytic activity">
    <reaction evidence="13">
        <text>N(6),N(6),N(6)-trimethyl-L-lysyl(27)-[histone H3] + 2 2-oxoglutarate + 2 O2 = N(6)-methyl-L-lysyl(27)-[histone H3] + 2 formaldehyde + 2 succinate + 2 CO2</text>
        <dbReference type="Rhea" id="RHEA:60224"/>
        <dbReference type="Rhea" id="RHEA-COMP:15535"/>
        <dbReference type="Rhea" id="RHEA-COMP:15544"/>
        <dbReference type="ChEBI" id="CHEBI:15379"/>
        <dbReference type="ChEBI" id="CHEBI:16526"/>
        <dbReference type="ChEBI" id="CHEBI:16810"/>
        <dbReference type="ChEBI" id="CHEBI:16842"/>
        <dbReference type="ChEBI" id="CHEBI:30031"/>
        <dbReference type="ChEBI" id="CHEBI:61929"/>
        <dbReference type="ChEBI" id="CHEBI:61961"/>
        <dbReference type="EC" id="1.14.11.68"/>
    </reaction>
</comment>
<keyword evidence="8" id="KW-0560">Oxidoreductase</keyword>
<evidence type="ECO:0000256" key="8">
    <source>
        <dbReference type="ARBA" id="ARBA00023002"/>
    </source>
</evidence>
<evidence type="ECO:0000256" key="9">
    <source>
        <dbReference type="ARBA" id="ARBA00023004"/>
    </source>
</evidence>
<dbReference type="EMBL" id="NCKV01001615">
    <property type="protein sequence ID" value="RWS28045.1"/>
    <property type="molecule type" value="Genomic_DNA"/>
</dbReference>
<dbReference type="AlphaFoldDB" id="A0A443SKN1"/>
<dbReference type="EC" id="1.14.11.68" evidence="12"/>
<dbReference type="SUPFAM" id="SSF48452">
    <property type="entry name" value="TPR-like"/>
    <property type="match status" value="2"/>
</dbReference>
<proteinExistence type="inferred from homology"/>
<dbReference type="SMART" id="SM00028">
    <property type="entry name" value="TPR"/>
    <property type="match status" value="5"/>
</dbReference>
<dbReference type="GO" id="GO:0010468">
    <property type="term" value="P:regulation of gene expression"/>
    <property type="evidence" value="ECO:0007669"/>
    <property type="project" value="TreeGrafter"/>
</dbReference>
<evidence type="ECO:0000256" key="1">
    <source>
        <dbReference type="ARBA" id="ARBA00001954"/>
    </source>
</evidence>
<dbReference type="SUPFAM" id="SSF51197">
    <property type="entry name" value="Clavaminate synthase-like"/>
    <property type="match status" value="1"/>
</dbReference>
<gene>
    <name evidence="17" type="ORF">B4U80_08248</name>
</gene>
<dbReference type="GO" id="GO:0008168">
    <property type="term" value="F:methyltransferase activity"/>
    <property type="evidence" value="ECO:0007669"/>
    <property type="project" value="UniProtKB-KW"/>
</dbReference>
<evidence type="ECO:0000256" key="14">
    <source>
        <dbReference type="PROSITE-ProRule" id="PRU00339"/>
    </source>
</evidence>
<dbReference type="GO" id="GO:0031490">
    <property type="term" value="F:chromatin DNA binding"/>
    <property type="evidence" value="ECO:0007669"/>
    <property type="project" value="TreeGrafter"/>
</dbReference>
<dbReference type="InterPro" id="IPR019734">
    <property type="entry name" value="TPR_rpt"/>
</dbReference>
<evidence type="ECO:0000256" key="12">
    <source>
        <dbReference type="ARBA" id="ARBA00034525"/>
    </source>
</evidence>
<feature type="repeat" description="TPR" evidence="14">
    <location>
        <begin position="213"/>
        <end position="246"/>
    </location>
</feature>
<keyword evidence="7" id="KW-0223">Dioxygenase</keyword>
<evidence type="ECO:0000256" key="3">
    <source>
        <dbReference type="ARBA" id="ARBA00022553"/>
    </source>
</evidence>
<dbReference type="Gene3D" id="1.25.40.10">
    <property type="entry name" value="Tetratricopeptide repeat domain"/>
    <property type="match status" value="2"/>
</dbReference>
<dbReference type="InterPro" id="IPR046941">
    <property type="entry name" value="KDM6_GATAL_sf"/>
</dbReference>
<dbReference type="PROSITE" id="PS51184">
    <property type="entry name" value="JMJC"/>
    <property type="match status" value="1"/>
</dbReference>
<feature type="region of interest" description="Disordered" evidence="15">
    <location>
        <begin position="337"/>
        <end position="358"/>
    </location>
</feature>
<dbReference type="Pfam" id="PF21326">
    <property type="entry name" value="KDM6_GATAL"/>
    <property type="match status" value="1"/>
</dbReference>
<dbReference type="InterPro" id="IPR011990">
    <property type="entry name" value="TPR-like_helical_dom_sf"/>
</dbReference>
<keyword evidence="10" id="KW-0539">Nucleus</keyword>
<dbReference type="Gene3D" id="1.20.58.1370">
    <property type="match status" value="1"/>
</dbReference>
<dbReference type="InterPro" id="IPR048560">
    <property type="entry name" value="KDM6A_B-like_GATAL"/>
</dbReference>
<evidence type="ECO:0000313" key="17">
    <source>
        <dbReference type="EMBL" id="RWS28045.1"/>
    </source>
</evidence>
<dbReference type="PROSITE" id="PS50005">
    <property type="entry name" value="TPR"/>
    <property type="match status" value="1"/>
</dbReference>
<comment type="similarity">
    <text evidence="11">Belongs to the UTX family.</text>
</comment>
<dbReference type="GO" id="GO:0071558">
    <property type="term" value="F:histone H3K27me2/H3K27me3 demethylase activity"/>
    <property type="evidence" value="ECO:0007669"/>
    <property type="project" value="UniProtKB-EC"/>
</dbReference>
<comment type="subcellular location">
    <subcellularLocation>
        <location evidence="2">Nucleus</location>
    </subcellularLocation>
</comment>
<comment type="cofactor">
    <cofactor evidence="1">
        <name>Fe(2+)</name>
        <dbReference type="ChEBI" id="CHEBI:29033"/>
    </cofactor>
</comment>